<dbReference type="AlphaFoldDB" id="A0A1B0D0N2"/>
<dbReference type="Pfam" id="PF01248">
    <property type="entry name" value="Ribosomal_L7Ae"/>
    <property type="match status" value="1"/>
</dbReference>
<dbReference type="EMBL" id="AJVK01010005">
    <property type="status" value="NOT_ANNOTATED_CDS"/>
    <property type="molecule type" value="Genomic_DNA"/>
</dbReference>
<dbReference type="Gene3D" id="3.30.1330.30">
    <property type="match status" value="1"/>
</dbReference>
<dbReference type="InterPro" id="IPR004038">
    <property type="entry name" value="Ribosomal_eL8/eL30/eS12/Gad45"/>
</dbReference>
<evidence type="ECO:0000256" key="1">
    <source>
        <dbReference type="ARBA" id="ARBA00007361"/>
    </source>
</evidence>
<dbReference type="InterPro" id="IPR029064">
    <property type="entry name" value="Ribosomal_eL30-like_sf"/>
</dbReference>
<dbReference type="PANTHER" id="PTHR10411">
    <property type="entry name" value="GROWTH ARREST AND DNA DAMAGE-INDUCIBLE PROTEIN GADD45"/>
    <property type="match status" value="1"/>
</dbReference>
<dbReference type="GO" id="GO:0005737">
    <property type="term" value="C:cytoplasm"/>
    <property type="evidence" value="ECO:0007669"/>
    <property type="project" value="TreeGrafter"/>
</dbReference>
<dbReference type="InterPro" id="IPR024824">
    <property type="entry name" value="GADD45"/>
</dbReference>
<dbReference type="EnsemblMetazoa" id="PPAI000904-RA">
    <property type="protein sequence ID" value="PPAI000904-PA"/>
    <property type="gene ID" value="PPAI000904"/>
</dbReference>
<keyword evidence="4" id="KW-1185">Reference proteome</keyword>
<evidence type="ECO:0000259" key="2">
    <source>
        <dbReference type="Pfam" id="PF01248"/>
    </source>
</evidence>
<dbReference type="FunFam" id="3.30.1330.30:FF:000045">
    <property type="entry name" value="Predicted protein"/>
    <property type="match status" value="1"/>
</dbReference>
<dbReference type="GO" id="GO:0005634">
    <property type="term" value="C:nucleus"/>
    <property type="evidence" value="ECO:0007669"/>
    <property type="project" value="InterPro"/>
</dbReference>
<comment type="similarity">
    <text evidence="1">Belongs to the GADD45 family.</text>
</comment>
<dbReference type="VEuPathDB" id="VectorBase:PPAI000904"/>
<feature type="domain" description="Ribosomal protein eL8/eL30/eS12/Gadd45" evidence="2">
    <location>
        <begin position="12"/>
        <end position="101"/>
    </location>
</feature>
<name>A0A1B0D0N2_PHLPP</name>
<proteinExistence type="inferred from homology"/>
<evidence type="ECO:0000313" key="4">
    <source>
        <dbReference type="Proteomes" id="UP000092462"/>
    </source>
</evidence>
<dbReference type="Proteomes" id="UP000092462">
    <property type="component" value="Unassembled WGS sequence"/>
</dbReference>
<evidence type="ECO:0000313" key="3">
    <source>
        <dbReference type="EnsemblMetazoa" id="PPAI000904-PA"/>
    </source>
</evidence>
<sequence>MGRQITNLGRTVRNVLLKAQNDKRTIVGVAGAVKTLSSAPEDALFCILAPPSIGDSATHMQEVLLQAFCFENDIYIIKVDSSEKLSRILGSSTLESCALVQKAWTTDQAEELLTTAEENLVDHCEAFWDAPNQPVVRLPEL</sequence>
<dbReference type="SUPFAM" id="SSF55315">
    <property type="entry name" value="L30e-like"/>
    <property type="match status" value="1"/>
</dbReference>
<dbReference type="VEuPathDB" id="VectorBase:PPAPM1_012227"/>
<dbReference type="PANTHER" id="PTHR10411:SF8">
    <property type="entry name" value="FI09246P"/>
    <property type="match status" value="1"/>
</dbReference>
<protein>
    <recommendedName>
        <fullName evidence="2">Ribosomal protein eL8/eL30/eS12/Gadd45 domain-containing protein</fullName>
    </recommendedName>
</protein>
<accession>A0A1B0D0N2</accession>
<dbReference type="GO" id="GO:0051726">
    <property type="term" value="P:regulation of cell cycle"/>
    <property type="evidence" value="ECO:0007669"/>
    <property type="project" value="InterPro"/>
</dbReference>
<reference evidence="3" key="1">
    <citation type="submission" date="2022-08" db="UniProtKB">
        <authorList>
            <consortium name="EnsemblMetazoa"/>
        </authorList>
    </citation>
    <scope>IDENTIFICATION</scope>
    <source>
        <strain evidence="3">Israel</strain>
    </source>
</reference>
<organism evidence="3 4">
    <name type="scientific">Phlebotomus papatasi</name>
    <name type="common">Sandfly</name>
    <dbReference type="NCBI Taxonomy" id="29031"/>
    <lineage>
        <taxon>Eukaryota</taxon>
        <taxon>Metazoa</taxon>
        <taxon>Ecdysozoa</taxon>
        <taxon>Arthropoda</taxon>
        <taxon>Hexapoda</taxon>
        <taxon>Insecta</taxon>
        <taxon>Pterygota</taxon>
        <taxon>Neoptera</taxon>
        <taxon>Endopterygota</taxon>
        <taxon>Diptera</taxon>
        <taxon>Nematocera</taxon>
        <taxon>Psychodoidea</taxon>
        <taxon>Psychodidae</taxon>
        <taxon>Phlebotomus</taxon>
        <taxon>Phlebotomus</taxon>
    </lineage>
</organism>